<dbReference type="EnsemblMetazoa" id="GBRI022425-RA">
    <property type="protein sequence ID" value="GBRI022425-PA"/>
    <property type="gene ID" value="GBRI022425"/>
</dbReference>
<reference evidence="3" key="1">
    <citation type="submission" date="2014-03" db="EMBL/GenBank/DDBJ databases">
        <authorList>
            <person name="Aksoy S."/>
            <person name="Warren W."/>
            <person name="Wilson R.K."/>
        </authorList>
    </citation>
    <scope>NUCLEOTIDE SEQUENCE [LARGE SCALE GENOMIC DNA]</scope>
    <source>
        <strain evidence="3">IAEA</strain>
    </source>
</reference>
<proteinExistence type="predicted"/>
<sequence>MEEKTADDTSPAQIDAQLIATLREIDKYNYLYLFEKCKQFNVNARQLRYFEKDHVHDLIPKTQLGILAEFEFLLKAWKIRKGFINSADNDKEASSGHSKCTQTEMRHVDSSLPNQKKVELPKLSNSNSSDVITDHQDLLTFSTYAEQPLNFSTCNPVSVVEPDCPDVKAGLEHFHLTTIIPTVLRRCEENYKNQKLLTEQDRRVIARSIIDFFGSRGIRLRPQIMNNLAEQIIQHFPTESKEAWYGRHRHRGRLLLRRNTTQRCKKMGSYRRKRKITAINTLRKKEEHSKVSKLQEDVEDMEQDEGGQRIQNWLKCHKCEDFNEVMDMWDDTLNYRSLQFKCLKRNDLESVREFLENWQSYKLPNGYKLFAMDFEQIHPTTMSTYQYRWLIFKEKVVHLMEAEIKDSKCVDLLTEYQAKKDSLNDDSIGCTLIHLLHAITKPVRPWKTKNGSHRYCIADSQRSVTRLIKDPSGFYVYNDPYPCIFVIGESFLEIRECYIVFQTLKYKLSFEDALATAMHLYVLFKLDDPLPSLYFWQFIRSYFFDINKNNEIPYTAIEILIKYLKTADTKLC</sequence>
<dbReference type="Proteomes" id="UP000091820">
    <property type="component" value="Unassembled WGS sequence"/>
</dbReference>
<keyword evidence="3" id="KW-1185">Reference proteome</keyword>
<dbReference type="VEuPathDB" id="VectorBase:GBRI022425"/>
<name>A0A1A9WJW6_9MUSC</name>
<organism evidence="2 3">
    <name type="scientific">Glossina brevipalpis</name>
    <dbReference type="NCBI Taxonomy" id="37001"/>
    <lineage>
        <taxon>Eukaryota</taxon>
        <taxon>Metazoa</taxon>
        <taxon>Ecdysozoa</taxon>
        <taxon>Arthropoda</taxon>
        <taxon>Hexapoda</taxon>
        <taxon>Insecta</taxon>
        <taxon>Pterygota</taxon>
        <taxon>Neoptera</taxon>
        <taxon>Endopterygota</taxon>
        <taxon>Diptera</taxon>
        <taxon>Brachycera</taxon>
        <taxon>Muscomorpha</taxon>
        <taxon>Hippoboscoidea</taxon>
        <taxon>Glossinidae</taxon>
        <taxon>Glossina</taxon>
    </lineage>
</organism>
<evidence type="ECO:0000256" key="1">
    <source>
        <dbReference type="SAM" id="MobiDB-lite"/>
    </source>
</evidence>
<feature type="region of interest" description="Disordered" evidence="1">
    <location>
        <begin position="88"/>
        <end position="111"/>
    </location>
</feature>
<evidence type="ECO:0000313" key="3">
    <source>
        <dbReference type="Proteomes" id="UP000091820"/>
    </source>
</evidence>
<protein>
    <submittedName>
        <fullName evidence="2">Uncharacterized protein</fullName>
    </submittedName>
</protein>
<accession>A0A1A9WJW6</accession>
<dbReference type="AlphaFoldDB" id="A0A1A9WJW6"/>
<reference evidence="2" key="2">
    <citation type="submission" date="2020-05" db="UniProtKB">
        <authorList>
            <consortium name="EnsemblMetazoa"/>
        </authorList>
    </citation>
    <scope>IDENTIFICATION</scope>
    <source>
        <strain evidence="2">IAEA</strain>
    </source>
</reference>
<evidence type="ECO:0000313" key="2">
    <source>
        <dbReference type="EnsemblMetazoa" id="GBRI022425-PA"/>
    </source>
</evidence>